<dbReference type="EMBL" id="JAAOAN010000500">
    <property type="protein sequence ID" value="KAF5704908.1"/>
    <property type="molecule type" value="Genomic_DNA"/>
</dbReference>
<reference evidence="3 4" key="1">
    <citation type="submission" date="2020-05" db="EMBL/GenBank/DDBJ databases">
        <title>Identification and distribution of gene clusters putatively required for synthesis of sphingolipid metabolism inhibitors in phylogenetically diverse species of the filamentous fungus Fusarium.</title>
        <authorList>
            <person name="Kim H.-S."/>
            <person name="Busman M."/>
            <person name="Brown D.W."/>
            <person name="Divon H."/>
            <person name="Uhlig S."/>
            <person name="Proctor R.H."/>
        </authorList>
    </citation>
    <scope>NUCLEOTIDE SEQUENCE [LARGE SCALE GENOMIC DNA]</scope>
    <source>
        <strain evidence="3 4">NRRL 66235</strain>
    </source>
</reference>
<protein>
    <submittedName>
        <fullName evidence="3">Uncharacterized protein</fullName>
    </submittedName>
</protein>
<dbReference type="PANTHER" id="PTHR33657:SF6">
    <property type="entry name" value="SECRETED PROTEIN"/>
    <property type="match status" value="1"/>
</dbReference>
<dbReference type="PANTHER" id="PTHR33657">
    <property type="entry name" value="DOMAIN PROTEIN, PUTATIVE (AFU_ORTHOLOGUE AFUA_5G00600)-RELATED"/>
    <property type="match status" value="1"/>
</dbReference>
<dbReference type="Pfam" id="PF05630">
    <property type="entry name" value="NPP1"/>
    <property type="match status" value="1"/>
</dbReference>
<gene>
    <name evidence="3" type="ORF">FMUND_12322</name>
</gene>
<feature type="compositionally biased region" description="Basic and acidic residues" evidence="1">
    <location>
        <begin position="360"/>
        <end position="460"/>
    </location>
</feature>
<evidence type="ECO:0000256" key="1">
    <source>
        <dbReference type="SAM" id="MobiDB-lite"/>
    </source>
</evidence>
<dbReference type="OrthoDB" id="89086at2759"/>
<feature type="signal peptide" evidence="2">
    <location>
        <begin position="1"/>
        <end position="19"/>
    </location>
</feature>
<evidence type="ECO:0000313" key="3">
    <source>
        <dbReference type="EMBL" id="KAF5704908.1"/>
    </source>
</evidence>
<feature type="region of interest" description="Disordered" evidence="1">
    <location>
        <begin position="250"/>
        <end position="460"/>
    </location>
</feature>
<dbReference type="InterPro" id="IPR008701">
    <property type="entry name" value="NPP1"/>
</dbReference>
<feature type="chain" id="PRO_5034817518" evidence="2">
    <location>
        <begin position="20"/>
        <end position="460"/>
    </location>
</feature>
<comment type="caution">
    <text evidence="3">The sequence shown here is derived from an EMBL/GenBank/DDBJ whole genome shotgun (WGS) entry which is preliminary data.</text>
</comment>
<feature type="compositionally biased region" description="Basic and acidic residues" evidence="1">
    <location>
        <begin position="255"/>
        <end position="353"/>
    </location>
</feature>
<sequence>MHIPSLLFSALGVISIASAFPSRISNPGQLFPRLLLQKLDANADEDSLRYQPALRFGKNTCYNTAAIDANGAVNTGLTKGTPSSVCCDKCRLHNANVYTRKRCNNGWCAYMYDYYFEVNKFASDRKPEWQNVVVFVKNDTVQRVVVSPFRLAYRQPEFLLHDSHPLIVRQGICHRGEGLFRHGNKKDVKKLEDDHGKWVISDLVGWDRFPTPELRKKLSSHDFGNATFHLTDAQFAADLKKAAGDNVPGFDCESDGTKDVHKEKQKEKVKSKDKLQVKDKDKKTEKGVENKKEKDSEKKFDIKENAEGKDKLPVEEKDQKNENGQEKTKEEEKKFDIKENVKNEGFPVEEKDQNNQTAVDKAEEKDSKNENGKEKEEKKFDIKENGKDEGKFPAEEKEQKIENGKDKEEEKKSDIKENVKNEGFPVEEKDTENDKKDKENKVDKEEKKQVDIKKQKDEGK</sequence>
<proteinExistence type="predicted"/>
<organism evidence="3 4">
    <name type="scientific">Fusarium mundagurra</name>
    <dbReference type="NCBI Taxonomy" id="1567541"/>
    <lineage>
        <taxon>Eukaryota</taxon>
        <taxon>Fungi</taxon>
        <taxon>Dikarya</taxon>
        <taxon>Ascomycota</taxon>
        <taxon>Pezizomycotina</taxon>
        <taxon>Sordariomycetes</taxon>
        <taxon>Hypocreomycetidae</taxon>
        <taxon>Hypocreales</taxon>
        <taxon>Nectriaceae</taxon>
        <taxon>Fusarium</taxon>
        <taxon>Fusarium fujikuroi species complex</taxon>
    </lineage>
</organism>
<accession>A0A8H6D5P8</accession>
<evidence type="ECO:0000313" key="4">
    <source>
        <dbReference type="Proteomes" id="UP000544331"/>
    </source>
</evidence>
<dbReference type="AlphaFoldDB" id="A0A8H6D5P8"/>
<name>A0A8H6D5P8_9HYPO</name>
<keyword evidence="4" id="KW-1185">Reference proteome</keyword>
<keyword evidence="2" id="KW-0732">Signal</keyword>
<evidence type="ECO:0000256" key="2">
    <source>
        <dbReference type="SAM" id="SignalP"/>
    </source>
</evidence>
<dbReference type="Proteomes" id="UP000544331">
    <property type="component" value="Unassembled WGS sequence"/>
</dbReference>